<feature type="domain" description="Alpha-2-macroglobulin bait region" evidence="10">
    <location>
        <begin position="447"/>
        <end position="600"/>
    </location>
</feature>
<dbReference type="OrthoDB" id="9998011at2759"/>
<protein>
    <submittedName>
        <fullName evidence="14">Alpha-2-macroglobulin-like protein 1</fullName>
    </submittedName>
</protein>
<feature type="domain" description="Alpha-2-macroglobulin" evidence="11">
    <location>
        <begin position="732"/>
        <end position="821"/>
    </location>
</feature>
<dbReference type="Pfam" id="PF17789">
    <property type="entry name" value="MG4"/>
    <property type="match status" value="1"/>
</dbReference>
<dbReference type="SUPFAM" id="SSF81296">
    <property type="entry name" value="E set domains"/>
    <property type="match status" value="1"/>
</dbReference>
<dbReference type="Pfam" id="PF07703">
    <property type="entry name" value="A2M_BRD"/>
    <property type="match status" value="1"/>
</dbReference>
<evidence type="ECO:0000256" key="1">
    <source>
        <dbReference type="ARBA" id="ARBA00004613"/>
    </source>
</evidence>
<organism evidence="13 14">
    <name type="scientific">Xenopus laevis</name>
    <name type="common">African clawed frog</name>
    <dbReference type="NCBI Taxonomy" id="8355"/>
    <lineage>
        <taxon>Eukaryota</taxon>
        <taxon>Metazoa</taxon>
        <taxon>Chordata</taxon>
        <taxon>Craniata</taxon>
        <taxon>Vertebrata</taxon>
        <taxon>Euteleostomi</taxon>
        <taxon>Amphibia</taxon>
        <taxon>Batrachia</taxon>
        <taxon>Anura</taxon>
        <taxon>Pipoidea</taxon>
        <taxon>Pipidae</taxon>
        <taxon>Xenopodinae</taxon>
        <taxon>Xenopus</taxon>
        <taxon>Xenopus</taxon>
    </lineage>
</organism>
<dbReference type="SUPFAM" id="SSF48239">
    <property type="entry name" value="Terpenoid cyclases/Protein prenyltransferases"/>
    <property type="match status" value="1"/>
</dbReference>
<name>A0A8J1LBQ3_XENLA</name>
<feature type="domain" description="Alpha-macroglobulin receptor-binding" evidence="12">
    <location>
        <begin position="1345"/>
        <end position="1432"/>
    </location>
</feature>
<evidence type="ECO:0000256" key="8">
    <source>
        <dbReference type="ARBA" id="ARBA00023180"/>
    </source>
</evidence>
<dbReference type="InterPro" id="IPR019742">
    <property type="entry name" value="MacrogloblnA2_CS"/>
</dbReference>
<dbReference type="Gene3D" id="2.60.40.1930">
    <property type="match status" value="2"/>
</dbReference>
<dbReference type="SMART" id="SM01359">
    <property type="entry name" value="A2M_N_2"/>
    <property type="match status" value="1"/>
</dbReference>
<dbReference type="InterPro" id="IPR001599">
    <property type="entry name" value="Macroglobln_a2"/>
</dbReference>
<evidence type="ECO:0000313" key="14">
    <source>
        <dbReference type="RefSeq" id="XP_041426095.1"/>
    </source>
</evidence>
<keyword evidence="8" id="KW-0325">Glycoprotein</keyword>
<keyword evidence="3" id="KW-0964">Secreted</keyword>
<dbReference type="SMART" id="SM01360">
    <property type="entry name" value="A2M"/>
    <property type="match status" value="1"/>
</dbReference>
<accession>A0A8J1LBQ3</accession>
<dbReference type="InterPro" id="IPR036595">
    <property type="entry name" value="A-macroglobulin_rcpt-bd_sf"/>
</dbReference>
<dbReference type="Gene3D" id="2.60.40.1940">
    <property type="match status" value="1"/>
</dbReference>
<dbReference type="InterPro" id="IPR014756">
    <property type="entry name" value="Ig_E-set"/>
</dbReference>
<dbReference type="PANTHER" id="PTHR11412">
    <property type="entry name" value="MACROGLOBULIN / COMPLEMENT"/>
    <property type="match status" value="1"/>
</dbReference>
<dbReference type="Gene3D" id="2.60.120.1540">
    <property type="match status" value="1"/>
</dbReference>
<dbReference type="PROSITE" id="PS00477">
    <property type="entry name" value="ALPHA_2_MACROGLOBULIN"/>
    <property type="match status" value="1"/>
</dbReference>
<dbReference type="Pfam" id="PF00207">
    <property type="entry name" value="A2M"/>
    <property type="match status" value="1"/>
</dbReference>
<dbReference type="InterPro" id="IPR009048">
    <property type="entry name" value="A-macroglobulin_rcpt-bd"/>
</dbReference>
<dbReference type="SUPFAM" id="SSF49410">
    <property type="entry name" value="Alpha-macroglobulin receptor domain"/>
    <property type="match status" value="1"/>
</dbReference>
<dbReference type="Gene3D" id="2.60.40.690">
    <property type="entry name" value="Alpha-macroglobulin, receptor-binding domain"/>
    <property type="match status" value="1"/>
</dbReference>
<dbReference type="GO" id="GO:0004867">
    <property type="term" value="F:serine-type endopeptidase inhibitor activity"/>
    <property type="evidence" value="ECO:0007669"/>
    <property type="project" value="UniProtKB-KW"/>
</dbReference>
<dbReference type="KEGG" id="xla:108696029"/>
<evidence type="ECO:0000256" key="7">
    <source>
        <dbReference type="ARBA" id="ARBA00023157"/>
    </source>
</evidence>
<evidence type="ECO:0000256" key="9">
    <source>
        <dbReference type="SAM" id="SignalP"/>
    </source>
</evidence>
<evidence type="ECO:0000313" key="13">
    <source>
        <dbReference type="Proteomes" id="UP000186698"/>
    </source>
</evidence>
<dbReference type="InterPro" id="IPR011626">
    <property type="entry name" value="Alpha-macroglobulin_TED"/>
</dbReference>
<feature type="signal peptide" evidence="9">
    <location>
        <begin position="1"/>
        <end position="16"/>
    </location>
</feature>
<dbReference type="Gene3D" id="1.50.10.20">
    <property type="match status" value="1"/>
</dbReference>
<comment type="subcellular location">
    <subcellularLocation>
        <location evidence="1">Secreted</location>
    </subcellularLocation>
</comment>
<dbReference type="Pfam" id="PF17791">
    <property type="entry name" value="MG3"/>
    <property type="match status" value="1"/>
</dbReference>
<dbReference type="FunFam" id="2.60.40.1930:FF:000001">
    <property type="entry name" value="CD109 isoform 3"/>
    <property type="match status" value="1"/>
</dbReference>
<dbReference type="InterPro" id="IPR041555">
    <property type="entry name" value="MG3"/>
</dbReference>
<dbReference type="InterPro" id="IPR011625">
    <property type="entry name" value="A2M_N_BRD"/>
</dbReference>
<dbReference type="GeneID" id="108696029"/>
<dbReference type="SMART" id="SM01361">
    <property type="entry name" value="A2M_recep"/>
    <property type="match status" value="1"/>
</dbReference>
<evidence type="ECO:0000256" key="4">
    <source>
        <dbReference type="ARBA" id="ARBA00022690"/>
    </source>
</evidence>
<dbReference type="RefSeq" id="XP_041426095.1">
    <property type="nucleotide sequence ID" value="XM_041570161.1"/>
</dbReference>
<dbReference type="Pfam" id="PF01835">
    <property type="entry name" value="MG2"/>
    <property type="match status" value="1"/>
</dbReference>
<keyword evidence="6" id="KW-0722">Serine protease inhibitor</keyword>
<dbReference type="GO" id="GO:0005615">
    <property type="term" value="C:extracellular space"/>
    <property type="evidence" value="ECO:0007669"/>
    <property type="project" value="InterPro"/>
</dbReference>
<feature type="chain" id="PRO_5035216993" evidence="9">
    <location>
        <begin position="17"/>
        <end position="1445"/>
    </location>
</feature>
<dbReference type="CDD" id="cd02897">
    <property type="entry name" value="A2M_2"/>
    <property type="match status" value="1"/>
</dbReference>
<evidence type="ECO:0000259" key="10">
    <source>
        <dbReference type="SMART" id="SM01359"/>
    </source>
</evidence>
<dbReference type="Proteomes" id="UP000186698">
    <property type="component" value="Chromosome 7L"/>
</dbReference>
<comment type="similarity">
    <text evidence="2">Belongs to the protease inhibitor I39 (alpha-2-macroglobulin) family.</text>
</comment>
<evidence type="ECO:0000259" key="11">
    <source>
        <dbReference type="SMART" id="SM01360"/>
    </source>
</evidence>
<dbReference type="InterPro" id="IPR013783">
    <property type="entry name" value="Ig-like_fold"/>
</dbReference>
<keyword evidence="5 9" id="KW-0732">Signal</keyword>
<dbReference type="InterPro" id="IPR041813">
    <property type="entry name" value="A2M_TED"/>
</dbReference>
<dbReference type="Gene3D" id="2.20.130.20">
    <property type="match status" value="1"/>
</dbReference>
<evidence type="ECO:0000256" key="6">
    <source>
        <dbReference type="ARBA" id="ARBA00022900"/>
    </source>
</evidence>
<dbReference type="SMART" id="SM01419">
    <property type="entry name" value="Thiol-ester_cl"/>
    <property type="match status" value="1"/>
</dbReference>
<keyword evidence="4" id="KW-0646">Protease inhibitor</keyword>
<evidence type="ECO:0000256" key="5">
    <source>
        <dbReference type="ARBA" id="ARBA00022729"/>
    </source>
</evidence>
<dbReference type="FunFam" id="1.50.10.20:FF:000001">
    <property type="entry name" value="CD109 isoform 1"/>
    <property type="match status" value="1"/>
</dbReference>
<dbReference type="Gene3D" id="2.60.40.10">
    <property type="entry name" value="Immunoglobulins"/>
    <property type="match status" value="2"/>
</dbReference>
<proteinExistence type="inferred from homology"/>
<dbReference type="InterPro" id="IPR047565">
    <property type="entry name" value="Alpha-macroglob_thiol-ester_cl"/>
</dbReference>
<dbReference type="Pfam" id="PF07677">
    <property type="entry name" value="A2M_recep"/>
    <property type="match status" value="1"/>
</dbReference>
<dbReference type="Pfam" id="PF07678">
    <property type="entry name" value="TED_complement"/>
    <property type="match status" value="1"/>
</dbReference>
<gene>
    <name evidence="14" type="primary">LOC108696029</name>
</gene>
<dbReference type="InterPro" id="IPR050473">
    <property type="entry name" value="A2M/Complement_sys"/>
</dbReference>
<reference evidence="14" key="1">
    <citation type="submission" date="2025-08" db="UniProtKB">
        <authorList>
            <consortium name="RefSeq"/>
        </authorList>
    </citation>
    <scope>IDENTIFICATION</scope>
    <source>
        <strain evidence="14">J_2021</strain>
        <tissue evidence="14">Erythrocytes</tissue>
    </source>
</reference>
<dbReference type="InterPro" id="IPR008930">
    <property type="entry name" value="Terpenoid_cyclase/PrenylTrfase"/>
</dbReference>
<keyword evidence="13" id="KW-1185">Reference proteome</keyword>
<dbReference type="PANTHER" id="PTHR11412:SF181">
    <property type="entry name" value="ALPHA-2-MACROGLOBULIN-LIKE PROTEIN 1"/>
    <property type="match status" value="1"/>
</dbReference>
<evidence type="ECO:0000256" key="2">
    <source>
        <dbReference type="ARBA" id="ARBA00010952"/>
    </source>
</evidence>
<dbReference type="InterPro" id="IPR040839">
    <property type="entry name" value="MG4"/>
</dbReference>
<evidence type="ECO:0000259" key="12">
    <source>
        <dbReference type="SMART" id="SM01361"/>
    </source>
</evidence>
<sequence>MKVLLISFCLSILGLGAPETSQPHYLITVPAQLMHPSKEEACVTLLQLKGAVSLRMELHRNDHHQVVADDKITTESFLHCYSFQVPAAEEDREVWFFHVSAEGDNININQTKKILILEQKHITIIQTDKSLYKPGQTVNFRAVTLDMDFHAQNDKYPLVELKDPNDNRIGQWLNVVPTQGIADFSFRLAEEVPVGEYRIHIPSFAYGNQHFIVAEYELKRFKVYINAQEKVSPNDDSFHLEVCGSYTYGKPVQGIMNITINPLDIPWWDIFYGNIDSEQTGEHVTMEGGHTDDRGCFTKEIDLHPFNVSSNHQLKVVIHASLTEDGTDKEESESHVLQFMVPQYLQFVDLDSYYQKGIPLTGMMKVSTFGMESRQNAEVYLVVNVDEVDTNITLVTDENGIARFTLDTSEWNDMVSLTGKISLEDGEDQSMALNWLFPFYSESNSFIKVQTIGEDLLCSTKQSVSVEYIIDRKELDPKSDHLSFFYILMSKRAIITSREYKLDVQNLPSDPILHGSFNITFSVNMNLVPTATLLVYAIFPDGEVAADRARYNVPVCFDNKVQMEFTENNVSPGGNVNLDIKADPGSLCSVRSVDKGLSLLTEKETYELLPMVMRRYDYTFEISKRGFPYTIEDFEAYPCLEGEPVPLNRAKRSLKRAPWYQSEADVYSLFKSSSLKVFTNTRIRKPVTCALPEYTRRYSIKDGVDVADRKLDSPSREPASKEHPVRKFFPETWLYDLVSVGPQGKKSMNLTTPDSITEWVTDAFCVGNSGFGEVHNVGLKTFQPYFIDLLLPYSVVKEEEFPLKVLVFNYLDHCVLVDVALTIPPDFGEPRTDLEKSSCICGQETAGFTWSITASKLGSIPFKVTSRALQVEGKCSTSDIVLNPENKFKHDAIQKTILVKPSGVEVDKTQTSLLCPTDDSVREEVSLQLPEDLEQGSEHAHITVLGDVMGNSISNMGDLLQLPFGCGEQNIAKFAPNIYILEYLESANALTPEIKDKALNYLTTGYQRQLLSKHDNGSYSAFGKKDEEGNTWLTAMVVRSFSKAQKTIYIDEKHIQEAIKWLGSYQLDNGCFRSVGKLFNNELKSGVDDEVTISAYITIALLEHGTVHNSGLVENALKCLKDAANNVNNTYSQAILAYAFTLSGDKDLRQHMLDNLEKYVTDEDGSKHWSEGSSGGVEISSYVLLALLSGDEVTKKDLKFSSDITNWVIKQQNFRGGFHSTQDTVVAIHALSKYARATYREKRDVTLTVRCALTGYQTQFRSDDSNRILLQRAPLPDIPGKYTITATGTGCVYVQTHLKYHIHPAESFQHFTLNVTTQPNFCTAQAQKSFEIHVAVRYSGNRAMTNMAIIEVHHLSGFAPVARSLKLLEQNENVKRTEVTDEKVSIYLEELTHKTETFSFVVKQETPVSNLQPANVIVYDYYDPREHAAAEYHTPCAGNKETKEQ</sequence>
<evidence type="ECO:0000256" key="3">
    <source>
        <dbReference type="ARBA" id="ARBA00022525"/>
    </source>
</evidence>
<keyword evidence="7" id="KW-1015">Disulfide bond</keyword>
<dbReference type="InterPro" id="IPR002890">
    <property type="entry name" value="MG2"/>
</dbReference>